<dbReference type="SMART" id="SM00062">
    <property type="entry name" value="PBPb"/>
    <property type="match status" value="1"/>
</dbReference>
<dbReference type="Proteomes" id="UP000245728">
    <property type="component" value="Chromosome"/>
</dbReference>
<dbReference type="PANTHER" id="PTHR35936">
    <property type="entry name" value="MEMBRANE-BOUND LYTIC MUREIN TRANSGLYCOSYLASE F"/>
    <property type="match status" value="1"/>
</dbReference>
<dbReference type="PANTHER" id="PTHR35936:SF25">
    <property type="entry name" value="ABC TRANSPORTER SUBSTRATE-BINDING PROTEIN"/>
    <property type="match status" value="1"/>
</dbReference>
<name>A0A2S2E6R9_9ALTE</name>
<keyword evidence="2" id="KW-0732">Signal</keyword>
<dbReference type="SUPFAM" id="SSF53850">
    <property type="entry name" value="Periplasmic binding protein-like II"/>
    <property type="match status" value="1"/>
</dbReference>
<dbReference type="Pfam" id="PF00497">
    <property type="entry name" value="SBP_bac_3"/>
    <property type="match status" value="1"/>
</dbReference>
<reference evidence="4 5" key="1">
    <citation type="submission" date="2018-05" db="EMBL/GenBank/DDBJ databases">
        <title>Salinimonas sp. HMF8227 Genome sequencing and assembly.</title>
        <authorList>
            <person name="Kang H."/>
            <person name="Kang J."/>
            <person name="Cha I."/>
            <person name="Kim H."/>
            <person name="Joh K."/>
        </authorList>
    </citation>
    <scope>NUCLEOTIDE SEQUENCE [LARGE SCALE GENOMIC DNA]</scope>
    <source>
        <strain evidence="4 5">HMF8227</strain>
    </source>
</reference>
<sequence>MVDTNIDAELGKHMLRWAFLMMAVCVTNKAHAQIELLLAVGWTKPPYVIQHNGSGFEMDFIKAVMADAGYSVKPVYVPFGRSSQILFDGEVDGAFTQSHNIASVAPLLSEPYISYQNVAITLSDADIELGSVDELREYSVVAFQRAEDILGEAYADAINQSPVYTELANQEQQVQMLLEGRMDVAIMDVNIFNYLAKKWLLKPLNEVDVHYLFPATSYAMGLKDGKVREAFNRALERFKASERYRQLIQQYQFIQPGGPQPKQNRLWDFGL</sequence>
<proteinExistence type="inferred from homology"/>
<evidence type="ECO:0000256" key="2">
    <source>
        <dbReference type="ARBA" id="ARBA00022729"/>
    </source>
</evidence>
<keyword evidence="5" id="KW-1185">Reference proteome</keyword>
<feature type="domain" description="Solute-binding protein family 3/N-terminal" evidence="3">
    <location>
        <begin position="35"/>
        <end position="255"/>
    </location>
</feature>
<dbReference type="KEGG" id="salh:HMF8227_02850"/>
<accession>A0A2S2E6R9</accession>
<evidence type="ECO:0000313" key="4">
    <source>
        <dbReference type="EMBL" id="AWL13299.1"/>
    </source>
</evidence>
<evidence type="ECO:0000259" key="3">
    <source>
        <dbReference type="SMART" id="SM00062"/>
    </source>
</evidence>
<dbReference type="Gene3D" id="3.40.190.10">
    <property type="entry name" value="Periplasmic binding protein-like II"/>
    <property type="match status" value="2"/>
</dbReference>
<organism evidence="4 5">
    <name type="scientific">Saliniradius amylolyticus</name>
    <dbReference type="NCBI Taxonomy" id="2183582"/>
    <lineage>
        <taxon>Bacteria</taxon>
        <taxon>Pseudomonadati</taxon>
        <taxon>Pseudomonadota</taxon>
        <taxon>Gammaproteobacteria</taxon>
        <taxon>Alteromonadales</taxon>
        <taxon>Alteromonadaceae</taxon>
        <taxon>Saliniradius</taxon>
    </lineage>
</organism>
<protein>
    <recommendedName>
        <fullName evidence="3">Solute-binding protein family 3/N-terminal domain-containing protein</fullName>
    </recommendedName>
</protein>
<dbReference type="OrthoDB" id="245568at2"/>
<dbReference type="EMBL" id="CP029347">
    <property type="protein sequence ID" value="AWL13299.1"/>
    <property type="molecule type" value="Genomic_DNA"/>
</dbReference>
<gene>
    <name evidence="4" type="ORF">HMF8227_02850</name>
</gene>
<evidence type="ECO:0000256" key="1">
    <source>
        <dbReference type="ARBA" id="ARBA00010333"/>
    </source>
</evidence>
<dbReference type="InterPro" id="IPR001638">
    <property type="entry name" value="Solute-binding_3/MltF_N"/>
</dbReference>
<dbReference type="AlphaFoldDB" id="A0A2S2E6R9"/>
<comment type="similarity">
    <text evidence="1">Belongs to the bacterial solute-binding protein 3 family.</text>
</comment>
<evidence type="ECO:0000313" key="5">
    <source>
        <dbReference type="Proteomes" id="UP000245728"/>
    </source>
</evidence>